<feature type="coiled-coil region" evidence="1">
    <location>
        <begin position="301"/>
        <end position="328"/>
    </location>
</feature>
<evidence type="ECO:0000259" key="2">
    <source>
        <dbReference type="Pfam" id="PF01368"/>
    </source>
</evidence>
<dbReference type="GO" id="GO:0003676">
    <property type="term" value="F:nucleic acid binding"/>
    <property type="evidence" value="ECO:0007669"/>
    <property type="project" value="InterPro"/>
</dbReference>
<dbReference type="AlphaFoldDB" id="A0A645DXY5"/>
<dbReference type="InterPro" id="IPR051319">
    <property type="entry name" value="Oligoribo/pAp-PDE_c-di-AMP_PDE"/>
</dbReference>
<reference evidence="4" key="1">
    <citation type="submission" date="2019-08" db="EMBL/GenBank/DDBJ databases">
        <authorList>
            <person name="Kucharzyk K."/>
            <person name="Murdoch R.W."/>
            <person name="Higgins S."/>
            <person name="Loffler F."/>
        </authorList>
    </citation>
    <scope>NUCLEOTIDE SEQUENCE</scope>
</reference>
<dbReference type="FunFam" id="3.90.1640.10:FF:000002">
    <property type="entry name" value="Cyclic-di-AMP phosphodiesterase"/>
    <property type="match status" value="1"/>
</dbReference>
<dbReference type="Gene3D" id="3.90.1640.10">
    <property type="entry name" value="inorganic pyrophosphatase (n-terminal core)"/>
    <property type="match status" value="1"/>
</dbReference>
<evidence type="ECO:0000313" key="4">
    <source>
        <dbReference type="EMBL" id="MPM94175.1"/>
    </source>
</evidence>
<dbReference type="GO" id="GO:0016787">
    <property type="term" value="F:hydrolase activity"/>
    <property type="evidence" value="ECO:0007669"/>
    <property type="project" value="UniProtKB-KW"/>
</dbReference>
<protein>
    <submittedName>
        <fullName evidence="4">Cyclic-di-AMP phosphodiesterase GdpP</fullName>
        <ecNumber evidence="4">3.1.4.-</ecNumber>
    </submittedName>
</protein>
<dbReference type="EMBL" id="VSSQ01040852">
    <property type="protein sequence ID" value="MPM94175.1"/>
    <property type="molecule type" value="Genomic_DNA"/>
</dbReference>
<dbReference type="Gene3D" id="3.10.310.30">
    <property type="match status" value="1"/>
</dbReference>
<gene>
    <name evidence="4" type="primary">gdpP_18</name>
    <name evidence="4" type="ORF">SDC9_141320</name>
</gene>
<sequence length="332" mass="36747">MRARVIAHALLDLINESSAVLIMGHVNMDIDCLGAAVGIYSTVNSLNKQCNIVLDEVNNSIKIIMEKLKNEKDYNNAFISTIDAIDKLDEDTLLILVDVHSKGYVEDIRLVERAKKTVIIDHHRKSSNFVEGTLLSYIEPYASSTSEMVTEMIQYMSDKPQLKILEAEALLAGICVDTKNFYFKTGVRTFEAASFLRKLGADTIDVKKLFSDDLDTYLKRYEIIKSAEVINGIAISICPPDIENIVLAAQAADELLNITGIHSSFVFAKIEDDIHISGRSLGDINVQVILEALGGGGHMTMAGAKLKSNTIEEAVEKLKNAIDKYLREGDYK</sequence>
<keyword evidence="4" id="KW-0378">Hydrolase</keyword>
<comment type="caution">
    <text evidence="4">The sequence shown here is derived from an EMBL/GenBank/DDBJ whole genome shotgun (WGS) entry which is preliminary data.</text>
</comment>
<dbReference type="InterPro" id="IPR001667">
    <property type="entry name" value="DDH_dom"/>
</dbReference>
<name>A0A645DXY5_9ZZZZ</name>
<dbReference type="SUPFAM" id="SSF64182">
    <property type="entry name" value="DHH phosphoesterases"/>
    <property type="match status" value="1"/>
</dbReference>
<evidence type="ECO:0000256" key="1">
    <source>
        <dbReference type="SAM" id="Coils"/>
    </source>
</evidence>
<proteinExistence type="predicted"/>
<dbReference type="Pfam" id="PF02272">
    <property type="entry name" value="DHHA1"/>
    <property type="match status" value="1"/>
</dbReference>
<organism evidence="4">
    <name type="scientific">bioreactor metagenome</name>
    <dbReference type="NCBI Taxonomy" id="1076179"/>
    <lineage>
        <taxon>unclassified sequences</taxon>
        <taxon>metagenomes</taxon>
        <taxon>ecological metagenomes</taxon>
    </lineage>
</organism>
<feature type="domain" description="DHHA1" evidence="3">
    <location>
        <begin position="248"/>
        <end position="326"/>
    </location>
</feature>
<dbReference type="InterPro" id="IPR038763">
    <property type="entry name" value="DHH_sf"/>
</dbReference>
<evidence type="ECO:0000259" key="3">
    <source>
        <dbReference type="Pfam" id="PF02272"/>
    </source>
</evidence>
<accession>A0A645DXY5</accession>
<dbReference type="EC" id="3.1.4.-" evidence="4"/>
<keyword evidence="1" id="KW-0175">Coiled coil</keyword>
<dbReference type="InterPro" id="IPR003156">
    <property type="entry name" value="DHHA1_dom"/>
</dbReference>
<dbReference type="PANTHER" id="PTHR47618">
    <property type="entry name" value="BIFUNCTIONAL OLIGORIBONUCLEASE AND PAP PHOSPHATASE NRNA"/>
    <property type="match status" value="1"/>
</dbReference>
<dbReference type="PANTHER" id="PTHR47618:SF2">
    <property type="entry name" value="CYCLIC-DI-AMP PHOSPHODIESTERASE GDPP"/>
    <property type="match status" value="1"/>
</dbReference>
<dbReference type="Pfam" id="PF01368">
    <property type="entry name" value="DHH"/>
    <property type="match status" value="1"/>
</dbReference>
<feature type="domain" description="DDH" evidence="2">
    <location>
        <begin position="20"/>
        <end position="174"/>
    </location>
</feature>